<dbReference type="InterPro" id="IPR010752">
    <property type="entry name" value="DUF1329"/>
</dbReference>
<comment type="caution">
    <text evidence="1">The sequence shown here is derived from an EMBL/GenBank/DDBJ whole genome shotgun (WGS) entry which is preliminary data.</text>
</comment>
<dbReference type="AlphaFoldDB" id="A0A318E6I9"/>
<organism evidence="1 2">
    <name type="scientific">Sinimarinibacterium flocculans</name>
    <dbReference type="NCBI Taxonomy" id="985250"/>
    <lineage>
        <taxon>Bacteria</taxon>
        <taxon>Pseudomonadati</taxon>
        <taxon>Pseudomonadota</taxon>
        <taxon>Gammaproteobacteria</taxon>
        <taxon>Nevskiales</taxon>
        <taxon>Nevskiaceae</taxon>
        <taxon>Sinimarinibacterium</taxon>
    </lineage>
</organism>
<evidence type="ECO:0000313" key="1">
    <source>
        <dbReference type="EMBL" id="PXV67106.1"/>
    </source>
</evidence>
<dbReference type="Pfam" id="PF07044">
    <property type="entry name" value="DUF1329"/>
    <property type="match status" value="1"/>
</dbReference>
<keyword evidence="2" id="KW-1185">Reference proteome</keyword>
<gene>
    <name evidence="1" type="ORF">C8D93_10683</name>
</gene>
<protein>
    <submittedName>
        <fullName evidence="1">Uncharacterized protein DUF1329</fullName>
    </submittedName>
</protein>
<dbReference type="Proteomes" id="UP000248330">
    <property type="component" value="Unassembled WGS sequence"/>
</dbReference>
<sequence length="458" mass="52139">MTPLRWSSRLSRRELLQRGARVAGAGLLAPLWPTIAATGEIGRAYPDELLSIEAYTKGRIKTGDFITADNVEHVKDLLEPAKYHHVARMGRRLKVVPTTTDWMKLGPWEYLEATLRHQGQARFDDQGNVVTADGQPWIGGHPFPGSGDALELFAGLTLSWGRHDANLFAIRESNVAAGGNVDYRYDLVWAELSPVGRLVLEPRPYWTKHADKLRFNTVVYTAPESERGASYLNIWPYDQNEFPELYGYVPHFRRVRQFPTNQRFEPLVAGSALYLSDAWAAGDPLHTWGNYKVIGRQPLLAGVSGGWHPEHENWEHPVQGGPKNESFFDSVVEMVPETIICEAEPTGFTRAPVSKKRVWFDARNWMPVAMVTYDRQGLEFRSFDGCYSLYEKDGQRFMNGAHPYWSWAYVHAYEFQTGRITRLEQVRELSGGHKTSVNDESIYDKYLTHVALQRLGRV</sequence>
<dbReference type="EMBL" id="QICN01000006">
    <property type="protein sequence ID" value="PXV67106.1"/>
    <property type="molecule type" value="Genomic_DNA"/>
</dbReference>
<name>A0A318E6I9_9GAMM</name>
<accession>A0A318E6I9</accession>
<dbReference type="PROSITE" id="PS51318">
    <property type="entry name" value="TAT"/>
    <property type="match status" value="1"/>
</dbReference>
<evidence type="ECO:0000313" key="2">
    <source>
        <dbReference type="Proteomes" id="UP000248330"/>
    </source>
</evidence>
<dbReference type="Gene3D" id="2.50.20.10">
    <property type="entry name" value="Lipoprotein localisation LolA/LolB/LppX"/>
    <property type="match status" value="1"/>
</dbReference>
<dbReference type="InterPro" id="IPR006311">
    <property type="entry name" value="TAT_signal"/>
</dbReference>
<reference evidence="1 2" key="1">
    <citation type="submission" date="2018-04" db="EMBL/GenBank/DDBJ databases">
        <title>Genomic Encyclopedia of Type Strains, Phase IV (KMG-IV): sequencing the most valuable type-strain genomes for metagenomic binning, comparative biology and taxonomic classification.</title>
        <authorList>
            <person name="Goeker M."/>
        </authorList>
    </citation>
    <scope>NUCLEOTIDE SEQUENCE [LARGE SCALE GENOMIC DNA]</scope>
    <source>
        <strain evidence="1 2">DSM 104150</strain>
    </source>
</reference>
<dbReference type="OrthoDB" id="5937151at2"/>
<dbReference type="RefSeq" id="WP_110265427.1">
    <property type="nucleotide sequence ID" value="NZ_CAWNXA010000006.1"/>
</dbReference>
<proteinExistence type="predicted"/>